<dbReference type="PANTHER" id="PTHR43421">
    <property type="entry name" value="METALLOPROTEASE PMBA"/>
    <property type="match status" value="1"/>
</dbReference>
<dbReference type="InterPro" id="IPR047657">
    <property type="entry name" value="PmbA"/>
</dbReference>
<evidence type="ECO:0000313" key="3">
    <source>
        <dbReference type="EMBL" id="HGQ35497.1"/>
    </source>
</evidence>
<evidence type="ECO:0000259" key="2">
    <source>
        <dbReference type="Pfam" id="PF19290"/>
    </source>
</evidence>
<organism evidence="4">
    <name type="scientific">Ignisphaera aggregans</name>
    <dbReference type="NCBI Taxonomy" id="334771"/>
    <lineage>
        <taxon>Archaea</taxon>
        <taxon>Thermoproteota</taxon>
        <taxon>Thermoprotei</taxon>
        <taxon>Desulfurococcales</taxon>
        <taxon>Desulfurococcaceae</taxon>
        <taxon>Ignisphaera</taxon>
    </lineage>
</organism>
<feature type="domain" description="Metalloprotease TldD/E C-terminal" evidence="1">
    <location>
        <begin position="227"/>
        <end position="449"/>
    </location>
</feature>
<proteinExistence type="predicted"/>
<dbReference type="InterPro" id="IPR036059">
    <property type="entry name" value="TldD/PmbA_sf"/>
</dbReference>
<dbReference type="PANTHER" id="PTHR43421:SF1">
    <property type="entry name" value="METALLOPROTEASE PMBA"/>
    <property type="match status" value="1"/>
</dbReference>
<dbReference type="GO" id="GO:0005829">
    <property type="term" value="C:cytosol"/>
    <property type="evidence" value="ECO:0007669"/>
    <property type="project" value="TreeGrafter"/>
</dbReference>
<protein>
    <submittedName>
        <fullName evidence="4">TldD/PmbA family protein</fullName>
    </submittedName>
</protein>
<dbReference type="EMBL" id="DTBD01000013">
    <property type="protein sequence ID" value="HGQ64001.1"/>
    <property type="molecule type" value="Genomic_DNA"/>
</dbReference>
<dbReference type="Gene3D" id="3.30.2290.10">
    <property type="entry name" value="PmbA/TldD superfamily"/>
    <property type="match status" value="1"/>
</dbReference>
<dbReference type="InterPro" id="IPR035068">
    <property type="entry name" value="TldD/PmbA_N"/>
</dbReference>
<comment type="caution">
    <text evidence="4">The sequence shown here is derived from an EMBL/GenBank/DDBJ whole genome shotgun (WGS) entry which is preliminary data.</text>
</comment>
<dbReference type="InterPro" id="IPR045570">
    <property type="entry name" value="Metalloprtase-TldD/E_cen_dom"/>
</dbReference>
<dbReference type="GO" id="GO:0006508">
    <property type="term" value="P:proteolysis"/>
    <property type="evidence" value="ECO:0007669"/>
    <property type="project" value="InterPro"/>
</dbReference>
<dbReference type="Pfam" id="PF19289">
    <property type="entry name" value="PmbA_TldD_3rd"/>
    <property type="match status" value="1"/>
</dbReference>
<reference evidence="4" key="1">
    <citation type="journal article" date="2020" name="mSystems">
        <title>Genome- and Community-Level Interaction Insights into Carbon Utilization and Element Cycling Functions of Hydrothermarchaeota in Hydrothermal Sediment.</title>
        <authorList>
            <person name="Zhou Z."/>
            <person name="Liu Y."/>
            <person name="Xu W."/>
            <person name="Pan J."/>
            <person name="Luo Z.H."/>
            <person name="Li M."/>
        </authorList>
    </citation>
    <scope>NUCLEOTIDE SEQUENCE [LARGE SCALE GENOMIC DNA]</scope>
    <source>
        <strain evidence="4">SpSt-637</strain>
        <strain evidence="3">SpSt-667</strain>
    </source>
</reference>
<evidence type="ECO:0000259" key="1">
    <source>
        <dbReference type="Pfam" id="PF19289"/>
    </source>
</evidence>
<dbReference type="GO" id="GO:0008237">
    <property type="term" value="F:metallopeptidase activity"/>
    <property type="evidence" value="ECO:0007669"/>
    <property type="project" value="InterPro"/>
</dbReference>
<dbReference type="AlphaFoldDB" id="A0A7C4JJT6"/>
<dbReference type="EMBL" id="DTCK01000013">
    <property type="protein sequence ID" value="HGQ35497.1"/>
    <property type="molecule type" value="Genomic_DNA"/>
</dbReference>
<dbReference type="SUPFAM" id="SSF111283">
    <property type="entry name" value="Putative modulator of DNA gyrase, PmbA/TldD"/>
    <property type="match status" value="1"/>
</dbReference>
<name>A0A7C4JJT6_9CREN</name>
<feature type="domain" description="Metalloprotease TldD/E central" evidence="2">
    <location>
        <begin position="121"/>
        <end position="219"/>
    </location>
</feature>
<dbReference type="Pfam" id="PF19290">
    <property type="entry name" value="PmbA_TldD_2nd"/>
    <property type="match status" value="1"/>
</dbReference>
<gene>
    <name evidence="4" type="ORF">ENU08_02000</name>
    <name evidence="3" type="ORF">ENU41_02310</name>
</gene>
<dbReference type="InterPro" id="IPR045569">
    <property type="entry name" value="Metalloprtase-TldD/E_C"/>
</dbReference>
<sequence>MMDLERSIEKGIKRAEELGASEVEILIVENNTVDILATRKGIESIRKGTVLTADVRVSVGKRVTVQGAVISSENDILNLVEKSVSIARVVPEDPNWVSLPKSCGYTQVYDIVDDKVKGGDIEFLTSIVNEALSVPNQVDKRAFASEVSVEAGVVRKCISNSYTGKPISYEKTSFGFYINVKAVEESYESSFYKFYSAPTLKEFDLENITKDATSVAIATLKAKPMETGRYTTIFTPYVFAAILRALLVPAVRADQVQKNRSPLAKKLYSKVLSENLTVIDDGAAPNMMGSAPFDDEGVQTKRKTVIDKGVLLTYLYDTYTAYIDGLESTGNAIRFGLGSPPMPSATNLIVIPGFRSVEEIVKEVKEVLVIYRTIGEWLSNPVNGNLGATVTNAIYYRNGEPIQAVKGITISGNIYSLFNEELIAISREVELVGSMLVPHVCVKSIAVAGEKAS</sequence>
<accession>A0A7C4JJT6</accession>
<evidence type="ECO:0000313" key="4">
    <source>
        <dbReference type="EMBL" id="HGQ64001.1"/>
    </source>
</evidence>